<accession>A0A7M7PM06</accession>
<dbReference type="EnsemblMetazoa" id="XM_030997199">
    <property type="protein sequence ID" value="XP_030853059"/>
    <property type="gene ID" value="LOC100888915"/>
</dbReference>
<dbReference type="Pfam" id="PF00155">
    <property type="entry name" value="Aminotran_1_2"/>
    <property type="match status" value="1"/>
</dbReference>
<dbReference type="InterPro" id="IPR015421">
    <property type="entry name" value="PyrdxlP-dep_Trfase_major"/>
</dbReference>
<reference evidence="3" key="2">
    <citation type="submission" date="2021-01" db="UniProtKB">
        <authorList>
            <consortium name="EnsemblMetazoa"/>
        </authorList>
    </citation>
    <scope>IDENTIFICATION</scope>
</reference>
<dbReference type="PANTHER" id="PTHR43795:SF39">
    <property type="entry name" value="AMINOTRANSFERASE CLASS I_CLASSII DOMAIN-CONTAINING PROTEIN"/>
    <property type="match status" value="1"/>
</dbReference>
<protein>
    <recommendedName>
        <fullName evidence="2">Aminotransferase class I/classII large domain-containing protein</fullName>
    </recommendedName>
</protein>
<dbReference type="Proteomes" id="UP000007110">
    <property type="component" value="Unassembled WGS sequence"/>
</dbReference>
<evidence type="ECO:0000313" key="3">
    <source>
        <dbReference type="EnsemblMetazoa" id="XP_030853059"/>
    </source>
</evidence>
<dbReference type="KEGG" id="spu:100888915"/>
<dbReference type="InParanoid" id="A0A7M7PM06"/>
<organism evidence="3 4">
    <name type="scientific">Strongylocentrotus purpuratus</name>
    <name type="common">Purple sea urchin</name>
    <dbReference type="NCBI Taxonomy" id="7668"/>
    <lineage>
        <taxon>Eukaryota</taxon>
        <taxon>Metazoa</taxon>
        <taxon>Echinodermata</taxon>
        <taxon>Eleutherozoa</taxon>
        <taxon>Echinozoa</taxon>
        <taxon>Echinoidea</taxon>
        <taxon>Euechinoidea</taxon>
        <taxon>Echinacea</taxon>
        <taxon>Camarodonta</taxon>
        <taxon>Echinidea</taxon>
        <taxon>Strongylocentrotidae</taxon>
        <taxon>Strongylocentrotus</taxon>
    </lineage>
</organism>
<sequence length="434" mass="48658">MASERDISKRVESCSSFEFQLRDINTAYGRNKFDENHNKEGIINLATAYNDAVRDLITEKLNQPDFMTWNSTMLPYGDRNGSLRLRKALSGFLSSCSGQKAPETLDPDKFIVLNGVTSALSAMAYVLCDKGDTILTPAPMYGAIPRDLLFQYGAKTYPVHLSSKAEPDGREPFELTVPLLESALEKAKQEGHNVRALFLVNPANPNGTVYTKRQVLEYLTFCKRHGLHCVIDEIYAASIFEESVESSSIFTWHSDELPDKTKTHVIWGMAKDFGMPGCPLGVVYTLNPRVLAGLGLVIEFSQVPIFIQIAVAKLLEDKEWLKMYLPTHNKMLMESATIVMETLKELDVPFVKPSAGLFIWADFRKIIRSASKESEKQFAIHCLNHGLAIAPGAAFYYNEFGWIRLVHALPKYKLIEGMKRLKAACASFHTTSKL</sequence>
<evidence type="ECO:0000256" key="1">
    <source>
        <dbReference type="ARBA" id="ARBA00022898"/>
    </source>
</evidence>
<evidence type="ECO:0000259" key="2">
    <source>
        <dbReference type="Pfam" id="PF00155"/>
    </source>
</evidence>
<dbReference type="Gene3D" id="3.90.1150.10">
    <property type="entry name" value="Aspartate Aminotransferase, domain 1"/>
    <property type="match status" value="1"/>
</dbReference>
<proteinExistence type="predicted"/>
<reference evidence="4" key="1">
    <citation type="submission" date="2015-02" db="EMBL/GenBank/DDBJ databases">
        <title>Genome sequencing for Strongylocentrotus purpuratus.</title>
        <authorList>
            <person name="Murali S."/>
            <person name="Liu Y."/>
            <person name="Vee V."/>
            <person name="English A."/>
            <person name="Wang M."/>
            <person name="Skinner E."/>
            <person name="Han Y."/>
            <person name="Muzny D.M."/>
            <person name="Worley K.C."/>
            <person name="Gibbs R.A."/>
        </authorList>
    </citation>
    <scope>NUCLEOTIDE SEQUENCE</scope>
</reference>
<dbReference type="GeneID" id="100888915"/>
<keyword evidence="4" id="KW-1185">Reference proteome</keyword>
<name>A0A7M7PM06_STRPU</name>
<dbReference type="AlphaFoldDB" id="A0A7M7PM06"/>
<dbReference type="InterPro" id="IPR050478">
    <property type="entry name" value="Ethylene_sulfur-biosynth"/>
</dbReference>
<dbReference type="GO" id="GO:0030170">
    <property type="term" value="F:pyridoxal phosphate binding"/>
    <property type="evidence" value="ECO:0007669"/>
    <property type="project" value="InterPro"/>
</dbReference>
<dbReference type="InterPro" id="IPR015422">
    <property type="entry name" value="PyrdxlP-dep_Trfase_small"/>
</dbReference>
<keyword evidence="1" id="KW-0663">Pyridoxal phosphate</keyword>
<dbReference type="SUPFAM" id="SSF53383">
    <property type="entry name" value="PLP-dependent transferases"/>
    <property type="match status" value="1"/>
</dbReference>
<dbReference type="OrthoDB" id="691673at2759"/>
<evidence type="ECO:0000313" key="4">
    <source>
        <dbReference type="Proteomes" id="UP000007110"/>
    </source>
</evidence>
<dbReference type="InterPro" id="IPR015424">
    <property type="entry name" value="PyrdxlP-dep_Trfase"/>
</dbReference>
<dbReference type="Gene3D" id="3.40.640.10">
    <property type="entry name" value="Type I PLP-dependent aspartate aminotransferase-like (Major domain)"/>
    <property type="match status" value="1"/>
</dbReference>
<dbReference type="PRINTS" id="PR00753">
    <property type="entry name" value="ACCSYNTHASE"/>
</dbReference>
<dbReference type="CDD" id="cd00609">
    <property type="entry name" value="AAT_like"/>
    <property type="match status" value="1"/>
</dbReference>
<feature type="domain" description="Aminotransferase class I/classII large" evidence="2">
    <location>
        <begin position="63"/>
        <end position="408"/>
    </location>
</feature>
<dbReference type="GO" id="GO:0006520">
    <property type="term" value="P:amino acid metabolic process"/>
    <property type="evidence" value="ECO:0000318"/>
    <property type="project" value="GO_Central"/>
</dbReference>
<dbReference type="GO" id="GO:0008483">
    <property type="term" value="F:transaminase activity"/>
    <property type="evidence" value="ECO:0000318"/>
    <property type="project" value="GO_Central"/>
</dbReference>
<dbReference type="RefSeq" id="XP_030853059.1">
    <property type="nucleotide sequence ID" value="XM_030997199.1"/>
</dbReference>
<dbReference type="InterPro" id="IPR004839">
    <property type="entry name" value="Aminotransferase_I/II_large"/>
</dbReference>
<dbReference type="FunCoup" id="A0A7M7PM06">
    <property type="interactions" value="19"/>
</dbReference>
<dbReference type="OMA" id="HRISRFM"/>
<dbReference type="PANTHER" id="PTHR43795">
    <property type="entry name" value="BIFUNCTIONAL ASPARTATE AMINOTRANSFERASE AND GLUTAMATE/ASPARTATE-PREPHENATE AMINOTRANSFERASE-RELATED"/>
    <property type="match status" value="1"/>
</dbReference>